<reference evidence="1 2" key="2">
    <citation type="journal article" date="2015" name="Eukaryot. Cell">
        <title>Asexual propagation of a virulent clone complex in a human and feline outbreak of sporotrichosis.</title>
        <authorList>
            <person name="Teixeira Mde M."/>
            <person name="Rodrigues A.M."/>
            <person name="Tsui C.K."/>
            <person name="de Almeida L.G."/>
            <person name="Van Diepeningen A.D."/>
            <person name="van den Ende B.G."/>
            <person name="Fernandes G.F."/>
            <person name="Kano R."/>
            <person name="Hamelin R.C."/>
            <person name="Lopes-Bezerra L.M."/>
            <person name="Vasconcelos A.T."/>
            <person name="de Hoog S."/>
            <person name="de Camargo Z.P."/>
            <person name="Felipe M.S."/>
        </authorList>
    </citation>
    <scope>NUCLEOTIDE SEQUENCE [LARGE SCALE GENOMIC DNA]</scope>
    <source>
        <strain evidence="1 2">1099-18</strain>
    </source>
</reference>
<dbReference type="Proteomes" id="UP000033710">
    <property type="component" value="Unassembled WGS sequence"/>
</dbReference>
<evidence type="ECO:0000313" key="2">
    <source>
        <dbReference type="Proteomes" id="UP000033710"/>
    </source>
</evidence>
<dbReference type="GeneID" id="27664255"/>
<proteinExistence type="predicted"/>
<accession>A0A0F2MDN4</accession>
<dbReference type="VEuPathDB" id="FungiDB:SPSK_02084"/>
<sequence>MAHASAFPALNVVSSRHSVKLPVFVHIGGFAPHMSITTDGTHNTEQECTPKANLARPRKETLCEDYKGRWWSLLLRPHRKDLFQQNTALK</sequence>
<organism evidence="1 2">
    <name type="scientific">Sporothrix schenckii 1099-18</name>
    <dbReference type="NCBI Taxonomy" id="1397361"/>
    <lineage>
        <taxon>Eukaryota</taxon>
        <taxon>Fungi</taxon>
        <taxon>Dikarya</taxon>
        <taxon>Ascomycota</taxon>
        <taxon>Pezizomycotina</taxon>
        <taxon>Sordariomycetes</taxon>
        <taxon>Sordariomycetidae</taxon>
        <taxon>Ophiostomatales</taxon>
        <taxon>Ophiostomataceae</taxon>
        <taxon>Sporothrix</taxon>
    </lineage>
</organism>
<comment type="caution">
    <text evidence="1">The sequence shown here is derived from an EMBL/GenBank/DDBJ whole genome shotgun (WGS) entry which is preliminary data.</text>
</comment>
<gene>
    <name evidence="1" type="ORF">SPSK_02084</name>
</gene>
<dbReference type="KEGG" id="ssck:SPSK_02084"/>
<dbReference type="EMBL" id="AXCR01000005">
    <property type="protein sequence ID" value="KJR86940.1"/>
    <property type="molecule type" value="Genomic_DNA"/>
</dbReference>
<dbReference type="AlphaFoldDB" id="A0A0F2MDN4"/>
<protein>
    <submittedName>
        <fullName evidence="1">Uncharacterized protein</fullName>
    </submittedName>
</protein>
<reference evidence="1 2" key="1">
    <citation type="journal article" date="2014" name="BMC Genomics">
        <title>Comparative genomics of the major fungal agents of human and animal Sporotrichosis: Sporothrix schenckii and Sporothrix brasiliensis.</title>
        <authorList>
            <person name="Teixeira M.M."/>
            <person name="de Almeida L.G."/>
            <person name="Kubitschek-Barreira P."/>
            <person name="Alves F.L."/>
            <person name="Kioshima E.S."/>
            <person name="Abadio A.K."/>
            <person name="Fernandes L."/>
            <person name="Derengowski L.S."/>
            <person name="Ferreira K.S."/>
            <person name="Souza R.C."/>
            <person name="Ruiz J.C."/>
            <person name="de Andrade N.C."/>
            <person name="Paes H.C."/>
            <person name="Nicola A.M."/>
            <person name="Albuquerque P."/>
            <person name="Gerber A.L."/>
            <person name="Martins V.P."/>
            <person name="Peconick L.D."/>
            <person name="Neto A.V."/>
            <person name="Chaucanez C.B."/>
            <person name="Silva P.A."/>
            <person name="Cunha O.L."/>
            <person name="de Oliveira F.F."/>
            <person name="dos Santos T.C."/>
            <person name="Barros A.L."/>
            <person name="Soares M.A."/>
            <person name="de Oliveira L.M."/>
            <person name="Marini M.M."/>
            <person name="Villalobos-Duno H."/>
            <person name="Cunha M.M."/>
            <person name="de Hoog S."/>
            <person name="da Silveira J.F."/>
            <person name="Henrissat B."/>
            <person name="Nino-Vega G.A."/>
            <person name="Cisalpino P.S."/>
            <person name="Mora-Montes H.M."/>
            <person name="Almeida S.R."/>
            <person name="Stajich J.E."/>
            <person name="Lopes-Bezerra L.M."/>
            <person name="Vasconcelos A.T."/>
            <person name="Felipe M.S."/>
        </authorList>
    </citation>
    <scope>NUCLEOTIDE SEQUENCE [LARGE SCALE GENOMIC DNA]</scope>
    <source>
        <strain evidence="1 2">1099-18</strain>
    </source>
</reference>
<dbReference type="RefSeq" id="XP_016589616.1">
    <property type="nucleotide sequence ID" value="XM_016728978.1"/>
</dbReference>
<name>A0A0F2MDN4_SPOSC</name>
<evidence type="ECO:0000313" key="1">
    <source>
        <dbReference type="EMBL" id="KJR86940.1"/>
    </source>
</evidence>